<reference evidence="10 11" key="1">
    <citation type="submission" date="2020-04" db="EMBL/GenBank/DDBJ databases">
        <title>MicrobeNet Type strains.</title>
        <authorList>
            <person name="Nicholson A.C."/>
        </authorList>
    </citation>
    <scope>NUCLEOTIDE SEQUENCE [LARGE SCALE GENOMIC DNA]</scope>
    <source>
        <strain evidence="10 11">CCUG 33494</strain>
    </source>
</reference>
<comment type="similarity">
    <text evidence="1 8">Belongs to the CoaE family.</text>
</comment>
<feature type="binding site" evidence="8">
    <location>
        <begin position="22"/>
        <end position="27"/>
    </location>
    <ligand>
        <name>ATP</name>
        <dbReference type="ChEBI" id="CHEBI:30616"/>
    </ligand>
</feature>
<keyword evidence="4 8" id="KW-0547">Nucleotide-binding</keyword>
<dbReference type="GO" id="GO:0004140">
    <property type="term" value="F:dephospho-CoA kinase activity"/>
    <property type="evidence" value="ECO:0007669"/>
    <property type="project" value="UniProtKB-UniRule"/>
</dbReference>
<dbReference type="PANTHER" id="PTHR10695">
    <property type="entry name" value="DEPHOSPHO-COA KINASE-RELATED"/>
    <property type="match status" value="1"/>
</dbReference>
<evidence type="ECO:0000256" key="4">
    <source>
        <dbReference type="ARBA" id="ARBA00022741"/>
    </source>
</evidence>
<dbReference type="EC" id="2.7.1.24" evidence="8 9"/>
<keyword evidence="3 8" id="KW-0808">Transferase</keyword>
<keyword evidence="2 8" id="KW-0963">Cytoplasm</keyword>
<dbReference type="InterPro" id="IPR027417">
    <property type="entry name" value="P-loop_NTPase"/>
</dbReference>
<comment type="pathway">
    <text evidence="8">Cofactor biosynthesis; coenzyme A biosynthesis; CoA from (R)-pantothenate: step 5/5.</text>
</comment>
<evidence type="ECO:0000256" key="5">
    <source>
        <dbReference type="ARBA" id="ARBA00022777"/>
    </source>
</evidence>
<keyword evidence="5 8" id="KW-0418">Kinase</keyword>
<evidence type="ECO:0000256" key="2">
    <source>
        <dbReference type="ARBA" id="ARBA00022490"/>
    </source>
</evidence>
<dbReference type="PROSITE" id="PS51219">
    <property type="entry name" value="DPCK"/>
    <property type="match status" value="1"/>
</dbReference>
<name>A0A7X6LMT8_WEIHE</name>
<dbReference type="GO" id="GO:0015937">
    <property type="term" value="P:coenzyme A biosynthetic process"/>
    <property type="evidence" value="ECO:0007669"/>
    <property type="project" value="UniProtKB-UniRule"/>
</dbReference>
<dbReference type="UniPathway" id="UPA00241">
    <property type="reaction ID" value="UER00356"/>
</dbReference>
<evidence type="ECO:0000313" key="11">
    <source>
        <dbReference type="Proteomes" id="UP000585749"/>
    </source>
</evidence>
<comment type="catalytic activity">
    <reaction evidence="8">
        <text>3'-dephospho-CoA + ATP = ADP + CoA + H(+)</text>
        <dbReference type="Rhea" id="RHEA:18245"/>
        <dbReference type="ChEBI" id="CHEBI:15378"/>
        <dbReference type="ChEBI" id="CHEBI:30616"/>
        <dbReference type="ChEBI" id="CHEBI:57287"/>
        <dbReference type="ChEBI" id="CHEBI:57328"/>
        <dbReference type="ChEBI" id="CHEBI:456216"/>
        <dbReference type="EC" id="2.7.1.24"/>
    </reaction>
</comment>
<evidence type="ECO:0000256" key="9">
    <source>
        <dbReference type="NCBIfam" id="TIGR00152"/>
    </source>
</evidence>
<dbReference type="HAMAP" id="MF_00376">
    <property type="entry name" value="Dephospho_CoA_kinase"/>
    <property type="match status" value="1"/>
</dbReference>
<dbReference type="GO" id="GO:0005524">
    <property type="term" value="F:ATP binding"/>
    <property type="evidence" value="ECO:0007669"/>
    <property type="project" value="UniProtKB-UniRule"/>
</dbReference>
<dbReference type="Gene3D" id="3.40.50.300">
    <property type="entry name" value="P-loop containing nucleotide triphosphate hydrolases"/>
    <property type="match status" value="1"/>
</dbReference>
<evidence type="ECO:0000313" key="10">
    <source>
        <dbReference type="EMBL" id="NKY66549.1"/>
    </source>
</evidence>
<comment type="caution">
    <text evidence="10">The sequence shown here is derived from an EMBL/GenBank/DDBJ whole genome shotgun (WGS) entry which is preliminary data.</text>
</comment>
<evidence type="ECO:0000256" key="8">
    <source>
        <dbReference type="HAMAP-Rule" id="MF_00376"/>
    </source>
</evidence>
<dbReference type="InterPro" id="IPR001977">
    <property type="entry name" value="Depp_CoAkinase"/>
</dbReference>
<keyword evidence="7 8" id="KW-0173">Coenzyme A biosynthesis</keyword>
<evidence type="ECO:0000256" key="7">
    <source>
        <dbReference type="ARBA" id="ARBA00022993"/>
    </source>
</evidence>
<dbReference type="Proteomes" id="UP000585749">
    <property type="component" value="Unassembled WGS sequence"/>
</dbReference>
<keyword evidence="6 8" id="KW-0067">ATP-binding</keyword>
<proteinExistence type="inferred from homology"/>
<gene>
    <name evidence="8" type="primary">coaE</name>
    <name evidence="10" type="ORF">HF960_02380</name>
</gene>
<dbReference type="Pfam" id="PF01121">
    <property type="entry name" value="CoaE"/>
    <property type="match status" value="1"/>
</dbReference>
<evidence type="ECO:0000256" key="3">
    <source>
        <dbReference type="ARBA" id="ARBA00022679"/>
    </source>
</evidence>
<dbReference type="GO" id="GO:0005737">
    <property type="term" value="C:cytoplasm"/>
    <property type="evidence" value="ECO:0007669"/>
    <property type="project" value="UniProtKB-SubCell"/>
</dbReference>
<accession>A0A7X6LMT8</accession>
<protein>
    <recommendedName>
        <fullName evidence="8 9">Dephospho-CoA kinase</fullName>
        <ecNumber evidence="8 9">2.7.1.24</ecNumber>
    </recommendedName>
    <alternativeName>
        <fullName evidence="8">Dephosphocoenzyme A kinase</fullName>
    </alternativeName>
</protein>
<dbReference type="EMBL" id="JAAXPM010000002">
    <property type="protein sequence ID" value="NKY66549.1"/>
    <property type="molecule type" value="Genomic_DNA"/>
</dbReference>
<dbReference type="NCBIfam" id="TIGR00152">
    <property type="entry name" value="dephospho-CoA kinase"/>
    <property type="match status" value="1"/>
</dbReference>
<organism evidence="10 11">
    <name type="scientific">Weissella hellenica</name>
    <dbReference type="NCBI Taxonomy" id="46256"/>
    <lineage>
        <taxon>Bacteria</taxon>
        <taxon>Bacillati</taxon>
        <taxon>Bacillota</taxon>
        <taxon>Bacilli</taxon>
        <taxon>Lactobacillales</taxon>
        <taxon>Lactobacillaceae</taxon>
        <taxon>Weissella</taxon>
    </lineage>
</organism>
<dbReference type="SUPFAM" id="SSF52540">
    <property type="entry name" value="P-loop containing nucleoside triphosphate hydrolases"/>
    <property type="match status" value="1"/>
</dbReference>
<dbReference type="FunFam" id="3.40.50.300:FF:000991">
    <property type="entry name" value="Dephospho-CoA kinase"/>
    <property type="match status" value="1"/>
</dbReference>
<dbReference type="PANTHER" id="PTHR10695:SF46">
    <property type="entry name" value="BIFUNCTIONAL COENZYME A SYNTHASE-RELATED"/>
    <property type="match status" value="1"/>
</dbReference>
<evidence type="ECO:0000256" key="6">
    <source>
        <dbReference type="ARBA" id="ARBA00022840"/>
    </source>
</evidence>
<evidence type="ECO:0000256" key="1">
    <source>
        <dbReference type="ARBA" id="ARBA00009018"/>
    </source>
</evidence>
<sequence>MSSLPSRKVKIMFKLGLTGGIATGKSTISNYLISKNIPVLDADKIARLVVEPGTPGLSEIVDYFGDAILQDDHTLNRKALGKIVFSDAQARDKLNAITHPRIQQMMTEQLAQLAKQNTPLVVLDIPLLLENHNVAGADAVMLVTIPKHVQLERLMDRDQLTLTEAENRITAQMPLSEKEQLADYIIDNSGSITDTYKQVDQIIQQILF</sequence>
<comment type="subcellular location">
    <subcellularLocation>
        <location evidence="8">Cytoplasm</location>
    </subcellularLocation>
</comment>
<dbReference type="CDD" id="cd02022">
    <property type="entry name" value="DPCK"/>
    <property type="match status" value="1"/>
</dbReference>
<comment type="function">
    <text evidence="8">Catalyzes the phosphorylation of the 3'-hydroxyl group of dephosphocoenzyme A to form coenzyme A.</text>
</comment>
<dbReference type="AlphaFoldDB" id="A0A7X6LMT8"/>